<evidence type="ECO:0000313" key="1">
    <source>
        <dbReference type="EMBL" id="MCQ8897644.1"/>
    </source>
</evidence>
<name>A0ABT1WJR6_9BURK</name>
<evidence type="ECO:0000313" key="2">
    <source>
        <dbReference type="Proteomes" id="UP001204142"/>
    </source>
</evidence>
<reference evidence="1 2" key="1">
    <citation type="submission" date="2022-07" db="EMBL/GenBank/DDBJ databases">
        <authorList>
            <person name="Xamxidin M."/>
            <person name="Wu M."/>
        </authorList>
    </citation>
    <scope>NUCLEOTIDE SEQUENCE [LARGE SCALE GENOMIC DNA]</scope>
    <source>
        <strain evidence="1 2">NBRC 111650</strain>
    </source>
</reference>
<dbReference type="InterPro" id="IPR023214">
    <property type="entry name" value="HAD_sf"/>
</dbReference>
<dbReference type="Gene3D" id="3.40.50.1000">
    <property type="entry name" value="HAD superfamily/HAD-like"/>
    <property type="match status" value="1"/>
</dbReference>
<dbReference type="SFLD" id="SFLDG01129">
    <property type="entry name" value="C1.5:_HAD__Beta-PGM__Phosphata"/>
    <property type="match status" value="1"/>
</dbReference>
<proteinExistence type="predicted"/>
<dbReference type="PANTHER" id="PTHR47438">
    <property type="entry name" value="PHOSPHATE METABOLISM PROTEIN 8-RELATED"/>
    <property type="match status" value="1"/>
</dbReference>
<sequence>MRIRYLRRPPARTAGRVYLLDLDNTLHEASTFILPEINRQMTHYLARKLNLSHEAASAARTHYWQRYGATLLGMMRHHGINPHEFLAQTHRFDDLKAVSRRHASVPHRLSRLNGLRVLLTNAPRAYATEVSKILGLHRHYHALVSIEDMVIHGAWRPKPTPMLWPHLKAALKAKRVLLVDDTLGHLHEAARHGIQTCWITSPGLGFPAHKPTGRVRSRIRRFDQVKRLAF</sequence>
<gene>
    <name evidence="1" type="ORF">NQT62_14475</name>
</gene>
<dbReference type="InterPro" id="IPR010237">
    <property type="entry name" value="Pyr-5-nucltdase"/>
</dbReference>
<dbReference type="PANTHER" id="PTHR47438:SF1">
    <property type="entry name" value="PHOSPHATE METABOLISM PROTEIN 8-RELATED"/>
    <property type="match status" value="1"/>
</dbReference>
<dbReference type="GO" id="GO:0016787">
    <property type="term" value="F:hydrolase activity"/>
    <property type="evidence" value="ECO:0007669"/>
    <property type="project" value="UniProtKB-KW"/>
</dbReference>
<comment type="caution">
    <text evidence="1">The sequence shown here is derived from an EMBL/GenBank/DDBJ whole genome shotgun (WGS) entry which is preliminary data.</text>
</comment>
<keyword evidence="2" id="KW-1185">Reference proteome</keyword>
<dbReference type="InterPro" id="IPR036412">
    <property type="entry name" value="HAD-like_sf"/>
</dbReference>
<dbReference type="InterPro" id="IPR052791">
    <property type="entry name" value="SSM1_domain"/>
</dbReference>
<dbReference type="SFLD" id="SFLDS00003">
    <property type="entry name" value="Haloacid_Dehalogenase"/>
    <property type="match status" value="1"/>
</dbReference>
<dbReference type="SFLD" id="SFLDG01132">
    <property type="entry name" value="C1.5.3:_5'-Nucleotidase_Like"/>
    <property type="match status" value="1"/>
</dbReference>
<dbReference type="SUPFAM" id="SSF56784">
    <property type="entry name" value="HAD-like"/>
    <property type="match status" value="1"/>
</dbReference>
<organism evidence="1 2">
    <name type="scientific">Limnobacter humi</name>
    <dbReference type="NCBI Taxonomy" id="1778671"/>
    <lineage>
        <taxon>Bacteria</taxon>
        <taxon>Pseudomonadati</taxon>
        <taxon>Pseudomonadota</taxon>
        <taxon>Betaproteobacteria</taxon>
        <taxon>Burkholderiales</taxon>
        <taxon>Burkholderiaceae</taxon>
        <taxon>Limnobacter</taxon>
    </lineage>
</organism>
<dbReference type="RefSeq" id="WP_256765451.1">
    <property type="nucleotide sequence ID" value="NZ_JANIGO010000006.1"/>
</dbReference>
<dbReference type="EMBL" id="JANIGO010000006">
    <property type="protein sequence ID" value="MCQ8897644.1"/>
    <property type="molecule type" value="Genomic_DNA"/>
</dbReference>
<dbReference type="Gene3D" id="1.10.150.450">
    <property type="match status" value="1"/>
</dbReference>
<keyword evidence="1" id="KW-0378">Hydrolase</keyword>
<protein>
    <submittedName>
        <fullName evidence="1">Hydrolase</fullName>
    </submittedName>
</protein>
<accession>A0ABT1WJR6</accession>
<dbReference type="Pfam" id="PF00702">
    <property type="entry name" value="Hydrolase"/>
    <property type="match status" value="1"/>
</dbReference>
<dbReference type="Proteomes" id="UP001204142">
    <property type="component" value="Unassembled WGS sequence"/>
</dbReference>